<dbReference type="InterPro" id="IPR002514">
    <property type="entry name" value="Transposase_8"/>
</dbReference>
<dbReference type="EMBL" id="JBFNXR010000038">
    <property type="protein sequence ID" value="MEW9855662.1"/>
    <property type="molecule type" value="Genomic_DNA"/>
</dbReference>
<comment type="similarity">
    <text evidence="1">Belongs to the transposase 8 family.</text>
</comment>
<keyword evidence="4" id="KW-1185">Reference proteome</keyword>
<feature type="region of interest" description="Disordered" evidence="2">
    <location>
        <begin position="1"/>
        <end position="51"/>
    </location>
</feature>
<sequence length="149" mass="16131">MFDKGTDGVDGAQNSAAQCANADWDSVPHSAKPGLSGSTVLGPQRRNRRWDAREKARITAESFEPGANISAVARRHGVSPGLLHYWRRTVRDRAALEPISFVPLEVDDGGRSPEGSLELEIDIDGARVFVRGAVDAGVVRVVCEALRQR</sequence>
<evidence type="ECO:0000313" key="3">
    <source>
        <dbReference type="EMBL" id="MEW9855662.1"/>
    </source>
</evidence>
<protein>
    <submittedName>
        <fullName evidence="3">Transposase</fullName>
    </submittedName>
</protein>
<accession>A0ABV3RC33</accession>
<dbReference type="Proteomes" id="UP001556118">
    <property type="component" value="Unassembled WGS sequence"/>
</dbReference>
<dbReference type="InterPro" id="IPR036388">
    <property type="entry name" value="WH-like_DNA-bd_sf"/>
</dbReference>
<name>A0ABV3RC33_9SPHN</name>
<reference evidence="3 4" key="1">
    <citation type="submission" date="2024-06" db="EMBL/GenBank/DDBJ databases">
        <title>Novosphingobium rhizovicinus M1R2S20.</title>
        <authorList>
            <person name="Sun J.-Q."/>
        </authorList>
    </citation>
    <scope>NUCLEOTIDE SEQUENCE [LARGE SCALE GENOMIC DNA]</scope>
    <source>
        <strain evidence="3 4">M1R2S20</strain>
    </source>
</reference>
<dbReference type="InterPro" id="IPR010921">
    <property type="entry name" value="Trp_repressor/repl_initiator"/>
</dbReference>
<dbReference type="PANTHER" id="PTHR37936:SF3">
    <property type="entry name" value="TRANSPOSASE INSC FOR INSERTION ELEMENT IS2A-RELATED"/>
    <property type="match status" value="1"/>
</dbReference>
<evidence type="ECO:0000313" key="4">
    <source>
        <dbReference type="Proteomes" id="UP001556118"/>
    </source>
</evidence>
<dbReference type="PANTHER" id="PTHR37936">
    <property type="entry name" value="TRANSPOSASE INSC FOR INSERTION ELEMENT IS2A-RELATED"/>
    <property type="match status" value="1"/>
</dbReference>
<organism evidence="3 4">
    <name type="scientific">Novosphingobium rhizovicinum</name>
    <dbReference type="NCBI Taxonomy" id="3228928"/>
    <lineage>
        <taxon>Bacteria</taxon>
        <taxon>Pseudomonadati</taxon>
        <taxon>Pseudomonadota</taxon>
        <taxon>Alphaproteobacteria</taxon>
        <taxon>Sphingomonadales</taxon>
        <taxon>Sphingomonadaceae</taxon>
        <taxon>Novosphingobium</taxon>
    </lineage>
</organism>
<dbReference type="Gene3D" id="1.10.10.10">
    <property type="entry name" value="Winged helix-like DNA-binding domain superfamily/Winged helix DNA-binding domain"/>
    <property type="match status" value="1"/>
</dbReference>
<proteinExistence type="inferred from homology"/>
<gene>
    <name evidence="3" type="ORF">ABUH87_10895</name>
</gene>
<dbReference type="SUPFAM" id="SSF48295">
    <property type="entry name" value="TrpR-like"/>
    <property type="match status" value="1"/>
</dbReference>
<dbReference type="NCBIfam" id="NF047595">
    <property type="entry name" value="IS66_ISRel24_TnpA"/>
    <property type="match status" value="1"/>
</dbReference>
<evidence type="ECO:0000256" key="2">
    <source>
        <dbReference type="SAM" id="MobiDB-lite"/>
    </source>
</evidence>
<dbReference type="Pfam" id="PF01527">
    <property type="entry name" value="HTH_Tnp_1"/>
    <property type="match status" value="1"/>
</dbReference>
<comment type="caution">
    <text evidence="3">The sequence shown here is derived from an EMBL/GenBank/DDBJ whole genome shotgun (WGS) entry which is preliminary data.</text>
</comment>
<dbReference type="RefSeq" id="WP_367773465.1">
    <property type="nucleotide sequence ID" value="NZ_JBFNXR010000038.1"/>
</dbReference>
<evidence type="ECO:0000256" key="1">
    <source>
        <dbReference type="ARBA" id="ARBA00009964"/>
    </source>
</evidence>